<gene>
    <name evidence="2" type="ORF">Fmac_017670</name>
</gene>
<organism evidence="2 3">
    <name type="scientific">Flemingia macrophylla</name>
    <dbReference type="NCBI Taxonomy" id="520843"/>
    <lineage>
        <taxon>Eukaryota</taxon>
        <taxon>Viridiplantae</taxon>
        <taxon>Streptophyta</taxon>
        <taxon>Embryophyta</taxon>
        <taxon>Tracheophyta</taxon>
        <taxon>Spermatophyta</taxon>
        <taxon>Magnoliopsida</taxon>
        <taxon>eudicotyledons</taxon>
        <taxon>Gunneridae</taxon>
        <taxon>Pentapetalae</taxon>
        <taxon>rosids</taxon>
        <taxon>fabids</taxon>
        <taxon>Fabales</taxon>
        <taxon>Fabaceae</taxon>
        <taxon>Papilionoideae</taxon>
        <taxon>50 kb inversion clade</taxon>
        <taxon>NPAAA clade</taxon>
        <taxon>indigoferoid/millettioid clade</taxon>
        <taxon>Phaseoleae</taxon>
        <taxon>Flemingia</taxon>
    </lineage>
</organism>
<evidence type="ECO:0000313" key="3">
    <source>
        <dbReference type="Proteomes" id="UP001603857"/>
    </source>
</evidence>
<proteinExistence type="predicted"/>
<dbReference type="Proteomes" id="UP001603857">
    <property type="component" value="Unassembled WGS sequence"/>
</dbReference>
<keyword evidence="3" id="KW-1185">Reference proteome</keyword>
<feature type="compositionally biased region" description="Pro residues" evidence="1">
    <location>
        <begin position="63"/>
        <end position="73"/>
    </location>
</feature>
<feature type="compositionally biased region" description="Low complexity" evidence="1">
    <location>
        <begin position="99"/>
        <end position="110"/>
    </location>
</feature>
<dbReference type="EMBL" id="JBGMDY010000006">
    <property type="protein sequence ID" value="KAL2330089.1"/>
    <property type="molecule type" value="Genomic_DNA"/>
</dbReference>
<sequence>MLPFLQSHTRPRNHTFTIPLFTTNGGSETTTPLPPSPPPLAFGLPLSAPTTLSSITSSSTMTPSPPTKPPLPPARSRMRIEDEGFSSDAAGEIENEDFSSTTVAVSTTDSIEPSSSILGKSASACSKPPRPELRHVPPSWRASSSMPLTTINVRFQKL</sequence>
<reference evidence="2 3" key="1">
    <citation type="submission" date="2024-08" db="EMBL/GenBank/DDBJ databases">
        <title>Insights into the chromosomal genome structure of Flemingia macrophylla.</title>
        <authorList>
            <person name="Ding Y."/>
            <person name="Zhao Y."/>
            <person name="Bi W."/>
            <person name="Wu M."/>
            <person name="Zhao G."/>
            <person name="Gong Y."/>
            <person name="Li W."/>
            <person name="Zhang P."/>
        </authorList>
    </citation>
    <scope>NUCLEOTIDE SEQUENCE [LARGE SCALE GENOMIC DNA]</scope>
    <source>
        <strain evidence="2">DYQJB</strain>
        <tissue evidence="2">Leaf</tissue>
    </source>
</reference>
<evidence type="ECO:0000313" key="2">
    <source>
        <dbReference type="EMBL" id="KAL2330089.1"/>
    </source>
</evidence>
<feature type="compositionally biased region" description="Polar residues" evidence="1">
    <location>
        <begin position="15"/>
        <end position="31"/>
    </location>
</feature>
<name>A0ABD1M2U2_9FABA</name>
<accession>A0ABD1M2U2</accession>
<dbReference type="AlphaFoldDB" id="A0ABD1M2U2"/>
<feature type="compositionally biased region" description="Low complexity" evidence="1">
    <location>
        <begin position="41"/>
        <end position="62"/>
    </location>
</feature>
<evidence type="ECO:0000256" key="1">
    <source>
        <dbReference type="SAM" id="MobiDB-lite"/>
    </source>
</evidence>
<protein>
    <submittedName>
        <fullName evidence="2">Uncharacterized protein</fullName>
    </submittedName>
</protein>
<comment type="caution">
    <text evidence="2">The sequence shown here is derived from an EMBL/GenBank/DDBJ whole genome shotgun (WGS) entry which is preliminary data.</text>
</comment>
<feature type="region of interest" description="Disordered" evidence="1">
    <location>
        <begin position="15"/>
        <end position="144"/>
    </location>
</feature>